<dbReference type="InterPro" id="IPR008491">
    <property type="entry name" value="CDK5RAP3"/>
</dbReference>
<sequence length="650" mass="73223">MLLEEFEGKQEQWHGDIEDGFIRIGYISVIKMHFGTNLPAGRFGGRTAHAPAILQDGGAQGEDGRTDTGTPGYISVIKMHFGANLPAGRFGGRTAHAPAILQDGGAQGEDGRTDTGSASTHLLFDSALLMWLCTWIPLKLPDRLLLELRVMDLQNVPIDIQTSKLLDWLVDRRHCVLKWQSKVLQIREKVNQALQDMPEHEDIRNLLSGTYINYFHCLKIVEILKGTEAATRNLFGRYSSQRMKDWQEVISLYQADNSYLAESGSLLMRNVSYEIPGLKKQIARCQQLVVECERRAEECVQGAAEQREQYYSSCKRYGITGDDVRKELQMLVQDVPAALRQVGSDASGLLPAIELYQACVSFVCDSSSEHALPLICYVQKYGDTLVYEWRTGEVPVTIERTEVKVVEEVSVCTEEGEIDWGNLGLTTETPALQTSEEIDWGIVSGTEVADAIVWDTEESVPGEIITVLEDGHNVPPGVARGSDALTVLENTETRNQFVDELMELELFLSQWLQGIDGDTDVVTVTQFQTAPPILQGQTRNKVEAMLCHVKDLIGRLTDVKMRHLFLILASPRYVDRVTDLLRQRLKQAELLERKREAWLERGKSVQEERESLEPKLVLLQERSRELQKQIETDISRRYNNRPVKLIGTGL</sequence>
<name>A0ABN9MF73_9NEOB</name>
<comment type="similarity">
    <text evidence="1">Belongs to the CDK5RAP3 family.</text>
</comment>
<comment type="caution">
    <text evidence="2">The sequence shown here is derived from an EMBL/GenBank/DDBJ whole genome shotgun (WGS) entry which is preliminary data.</text>
</comment>
<accession>A0ABN9MF73</accession>
<reference evidence="2" key="1">
    <citation type="submission" date="2023-07" db="EMBL/GenBank/DDBJ databases">
        <authorList>
            <person name="Stuckert A."/>
        </authorList>
    </citation>
    <scope>NUCLEOTIDE SEQUENCE</scope>
</reference>
<proteinExistence type="inferred from homology"/>
<dbReference type="PANTHER" id="PTHR14894">
    <property type="entry name" value="CDK5 REGULATORY SUBUNIT-ASSOCIATED PROTEIN 3"/>
    <property type="match status" value="1"/>
</dbReference>
<evidence type="ECO:0008006" key="4">
    <source>
        <dbReference type="Google" id="ProtNLM"/>
    </source>
</evidence>
<keyword evidence="3" id="KW-1185">Reference proteome</keyword>
<dbReference type="Proteomes" id="UP001176940">
    <property type="component" value="Unassembled WGS sequence"/>
</dbReference>
<dbReference type="PANTHER" id="PTHR14894:SF0">
    <property type="entry name" value="CDK5 REGULATORY SUBUNIT-ASSOCIATED PROTEIN 3"/>
    <property type="match status" value="1"/>
</dbReference>
<evidence type="ECO:0000256" key="1">
    <source>
        <dbReference type="ARBA" id="ARBA00007478"/>
    </source>
</evidence>
<gene>
    <name evidence="2" type="ORF">RIMI_LOCUS20278625</name>
</gene>
<organism evidence="2 3">
    <name type="scientific">Ranitomeya imitator</name>
    <name type="common">mimic poison frog</name>
    <dbReference type="NCBI Taxonomy" id="111125"/>
    <lineage>
        <taxon>Eukaryota</taxon>
        <taxon>Metazoa</taxon>
        <taxon>Chordata</taxon>
        <taxon>Craniata</taxon>
        <taxon>Vertebrata</taxon>
        <taxon>Euteleostomi</taxon>
        <taxon>Amphibia</taxon>
        <taxon>Batrachia</taxon>
        <taxon>Anura</taxon>
        <taxon>Neobatrachia</taxon>
        <taxon>Hyloidea</taxon>
        <taxon>Dendrobatidae</taxon>
        <taxon>Dendrobatinae</taxon>
        <taxon>Ranitomeya</taxon>
    </lineage>
</organism>
<evidence type="ECO:0000313" key="3">
    <source>
        <dbReference type="Proteomes" id="UP001176940"/>
    </source>
</evidence>
<protein>
    <recommendedName>
        <fullName evidence="4">CDK5 regulatory subunit-associated protein 3</fullName>
    </recommendedName>
</protein>
<dbReference type="Pfam" id="PF05600">
    <property type="entry name" value="CDK5RAP3"/>
    <property type="match status" value="1"/>
</dbReference>
<evidence type="ECO:0000313" key="2">
    <source>
        <dbReference type="EMBL" id="CAJ0965417.1"/>
    </source>
</evidence>
<dbReference type="EMBL" id="CAUEEQ010067340">
    <property type="protein sequence ID" value="CAJ0965417.1"/>
    <property type="molecule type" value="Genomic_DNA"/>
</dbReference>